<reference evidence="3" key="1">
    <citation type="journal article" date="2021" name="G3 (Bethesda)">
        <title>Genomic diversity, chromosomal rearrangements, and interspecies hybridization in the ogataea polymorpha species complex.</title>
        <authorList>
            <person name="Hanson S.J."/>
            <person name="Cinneide E.O."/>
            <person name="Salzberg L.I."/>
            <person name="Wolfe K.H."/>
            <person name="McGowan J."/>
            <person name="Fitzpatrick D.A."/>
            <person name="Matlin K."/>
        </authorList>
    </citation>
    <scope>NUCLEOTIDE SEQUENCE</scope>
    <source>
        <strain evidence="3">61-244</strain>
    </source>
</reference>
<dbReference type="EMBL" id="JAHLUX010000001">
    <property type="protein sequence ID" value="KAG7821610.1"/>
    <property type="molecule type" value="Genomic_DNA"/>
</dbReference>
<organism evidence="3 4">
    <name type="scientific">Pichia angusta</name>
    <name type="common">Yeast</name>
    <name type="synonym">Hansenula polymorpha</name>
    <dbReference type="NCBI Taxonomy" id="870730"/>
    <lineage>
        <taxon>Eukaryota</taxon>
        <taxon>Fungi</taxon>
        <taxon>Dikarya</taxon>
        <taxon>Ascomycota</taxon>
        <taxon>Saccharomycotina</taxon>
        <taxon>Pichiomycetes</taxon>
        <taxon>Pichiales</taxon>
        <taxon>Pichiaceae</taxon>
        <taxon>Ogataea</taxon>
    </lineage>
</organism>
<evidence type="ECO:0000313" key="3">
    <source>
        <dbReference type="EMBL" id="KAG7821610.1"/>
    </source>
</evidence>
<dbReference type="Pfam" id="PF00172">
    <property type="entry name" value="Zn_clus"/>
    <property type="match status" value="1"/>
</dbReference>
<dbReference type="GO" id="GO:0008270">
    <property type="term" value="F:zinc ion binding"/>
    <property type="evidence" value="ECO:0007669"/>
    <property type="project" value="InterPro"/>
</dbReference>
<dbReference type="CDD" id="cd12148">
    <property type="entry name" value="fungal_TF_MHR"/>
    <property type="match status" value="1"/>
</dbReference>
<dbReference type="SUPFAM" id="SSF57701">
    <property type="entry name" value="Zn2/Cys6 DNA-binding domain"/>
    <property type="match status" value="1"/>
</dbReference>
<dbReference type="PROSITE" id="PS00463">
    <property type="entry name" value="ZN2_CY6_FUNGAL_1"/>
    <property type="match status" value="1"/>
</dbReference>
<feature type="region of interest" description="Disordered" evidence="1">
    <location>
        <begin position="49"/>
        <end position="101"/>
    </location>
</feature>
<dbReference type="Proteomes" id="UP001196530">
    <property type="component" value="Unassembled WGS sequence"/>
</dbReference>
<dbReference type="InterPro" id="IPR036864">
    <property type="entry name" value="Zn2-C6_fun-type_DNA-bd_sf"/>
</dbReference>
<dbReference type="GeneID" id="66124136"/>
<dbReference type="InterPro" id="IPR001138">
    <property type="entry name" value="Zn2Cys6_DnaBD"/>
</dbReference>
<dbReference type="AlphaFoldDB" id="A0AAN6DJE5"/>
<sequence>MDKPKFKRNYLACLNCRTRKVKCDLGSLEAPHDPPCARCKRERKECVFAESRRRGSGRTRQDSPLDSRSPSHAAVSRSSSRLAAVGAGEPGSGKNHVDESANTSNSTMVFLAHIAGNFAKADDRDKIDAYERLQDLENKVASRPSSESPSSEKYSFSESADSAKLPSSASTDSLAAGGADPSTRKEAFGHDTSLHPLLKQSRLHMPPVRSTLKIRPRPTSRLEDIEYIGPDKVLTSEEATRLIRLFFITMHPFFPYIPAELQDPQVLPGYPMLLCSILTISSRYHPLEAQTRHIEIHEQLWVYCQRLISMTVWGESSSRSIGTLLSFLLFTEWNPRAIHFRWSDYANMPDDEGQEEYTGLSAMKRSEIMSFMLIGTATRLSFLLDEHPLTFLATHISETHSAINLNKRSMLSQTLGEVDINDPSFDFTPYQKATIELLQFTSLCYESLYVNNPKLGVLDKHQNLAVLDILSPLLENWFKKYHKLLKPSSAHNLHQNYEDCIADAKVYKEVHHQVEKEALILDYYYAKLYVYSLALNDDTSMNITNTSKKGRSLRLDELAKYSRYVELAYKAAKEVLAVMQRVNKLRLLKYMPVRWVIRVIKAVAFIVKCYLTLTTDGKADLSQPDKSTSEIIRLSVIPVEEIILLLQKTAICLRDAAPDELHLCTRYSTILMYLCSQFKTKAVKTRTVVDYEDEINSQAQNEDQPQNSYVENPEYPHLNNLDQQSFDDYFTNPSETLFNWFSDNNNPGLDFVDQFTKEIENEFLKTGLGK</sequence>
<dbReference type="RefSeq" id="XP_043061980.1">
    <property type="nucleotide sequence ID" value="XM_043206590.1"/>
</dbReference>
<protein>
    <recommendedName>
        <fullName evidence="2">Zn(2)-C6 fungal-type domain-containing protein</fullName>
    </recommendedName>
</protein>
<feature type="compositionally biased region" description="Polar residues" evidence="1">
    <location>
        <begin position="696"/>
        <end position="710"/>
    </location>
</feature>
<dbReference type="InterPro" id="IPR052780">
    <property type="entry name" value="AAA_Catabolism_Regulators"/>
</dbReference>
<accession>A0AAN6DJE5</accession>
<feature type="compositionally biased region" description="Low complexity" evidence="1">
    <location>
        <begin position="142"/>
        <end position="162"/>
    </location>
</feature>
<comment type="caution">
    <text evidence="3">The sequence shown here is derived from an EMBL/GenBank/DDBJ whole genome shotgun (WGS) entry which is preliminary data.</text>
</comment>
<feature type="region of interest" description="Disordered" evidence="1">
    <location>
        <begin position="138"/>
        <end position="189"/>
    </location>
</feature>
<dbReference type="Gene3D" id="4.10.240.10">
    <property type="entry name" value="Zn(2)-C6 fungal-type DNA-binding domain"/>
    <property type="match status" value="1"/>
</dbReference>
<dbReference type="PROSITE" id="PS50048">
    <property type="entry name" value="ZN2_CY6_FUNGAL_2"/>
    <property type="match status" value="1"/>
</dbReference>
<dbReference type="SMART" id="SM00066">
    <property type="entry name" value="GAL4"/>
    <property type="match status" value="1"/>
</dbReference>
<dbReference type="PANTHER" id="PTHR31644:SF2">
    <property type="entry name" value="TRANSCRIPTIONAL ACTIVATOR ARO80-RELATED"/>
    <property type="match status" value="1"/>
</dbReference>
<dbReference type="GO" id="GO:0009074">
    <property type="term" value="P:aromatic amino acid family catabolic process"/>
    <property type="evidence" value="ECO:0007669"/>
    <property type="project" value="TreeGrafter"/>
</dbReference>
<dbReference type="GO" id="GO:0005634">
    <property type="term" value="C:nucleus"/>
    <property type="evidence" value="ECO:0007669"/>
    <property type="project" value="TreeGrafter"/>
</dbReference>
<feature type="region of interest" description="Disordered" evidence="1">
    <location>
        <begin position="695"/>
        <end position="717"/>
    </location>
</feature>
<feature type="domain" description="Zn(2)-C6 fungal-type" evidence="2">
    <location>
        <begin position="12"/>
        <end position="48"/>
    </location>
</feature>
<dbReference type="GO" id="GO:0045944">
    <property type="term" value="P:positive regulation of transcription by RNA polymerase II"/>
    <property type="evidence" value="ECO:0007669"/>
    <property type="project" value="TreeGrafter"/>
</dbReference>
<dbReference type="CDD" id="cd00067">
    <property type="entry name" value="GAL4"/>
    <property type="match status" value="1"/>
</dbReference>
<name>A0AAN6DJE5_PICAN</name>
<dbReference type="PANTHER" id="PTHR31644">
    <property type="entry name" value="TRANSCRIPTIONAL ACTIVATOR ARO80-RELATED"/>
    <property type="match status" value="1"/>
</dbReference>
<proteinExistence type="predicted"/>
<dbReference type="GO" id="GO:0000981">
    <property type="term" value="F:DNA-binding transcription factor activity, RNA polymerase II-specific"/>
    <property type="evidence" value="ECO:0007669"/>
    <property type="project" value="InterPro"/>
</dbReference>
<gene>
    <name evidence="3" type="ORF">KL928_000085</name>
</gene>
<evidence type="ECO:0000256" key="1">
    <source>
        <dbReference type="SAM" id="MobiDB-lite"/>
    </source>
</evidence>
<evidence type="ECO:0000259" key="2">
    <source>
        <dbReference type="PROSITE" id="PS50048"/>
    </source>
</evidence>
<feature type="compositionally biased region" description="Basic and acidic residues" evidence="1">
    <location>
        <begin position="49"/>
        <end position="65"/>
    </location>
</feature>
<feature type="compositionally biased region" description="Low complexity" evidence="1">
    <location>
        <begin position="67"/>
        <end position="84"/>
    </location>
</feature>
<evidence type="ECO:0000313" key="4">
    <source>
        <dbReference type="Proteomes" id="UP001196530"/>
    </source>
</evidence>